<feature type="region of interest" description="Disordered" evidence="4">
    <location>
        <begin position="551"/>
        <end position="634"/>
    </location>
</feature>
<gene>
    <name evidence="6" type="ORF">SCAR479_07470</name>
</gene>
<evidence type="ECO:0000313" key="6">
    <source>
        <dbReference type="EMBL" id="KAK9775945.1"/>
    </source>
</evidence>
<evidence type="ECO:0000256" key="4">
    <source>
        <dbReference type="SAM" id="MobiDB-lite"/>
    </source>
</evidence>
<feature type="compositionally biased region" description="Basic and acidic residues" evidence="4">
    <location>
        <begin position="598"/>
        <end position="614"/>
    </location>
</feature>
<keyword evidence="7" id="KW-1185">Reference proteome</keyword>
<feature type="compositionally biased region" description="Polar residues" evidence="4">
    <location>
        <begin position="38"/>
        <end position="52"/>
    </location>
</feature>
<feature type="compositionally biased region" description="Basic and acidic residues" evidence="4">
    <location>
        <begin position="443"/>
        <end position="453"/>
    </location>
</feature>
<evidence type="ECO:0000313" key="7">
    <source>
        <dbReference type="Proteomes" id="UP001465668"/>
    </source>
</evidence>
<feature type="compositionally biased region" description="Polar residues" evidence="4">
    <location>
        <begin position="898"/>
        <end position="915"/>
    </location>
</feature>
<accession>A0ABR2XQQ7</accession>
<feature type="region of interest" description="Disordered" evidence="4">
    <location>
        <begin position="1"/>
        <end position="107"/>
    </location>
</feature>
<sequence length="934" mass="102226">MDGTVSQKEPASSRAPSRAPSRTSTTSSHEQRYHHTHCGSSNTPTQQPSSFLQERIQQRRAEKKMSEGNLSSSTSYTREGDHVARHSPMRRSTAAMTQQARSNGDESEINIMGIKEIEKTIETLKKQNWDLKLELYHRRERQSALEEQAKKVEDQAQNLLREHAEMTTQRNDTMRLNDDLARELDRRDKALFEAIDMIVDLQAQVAELEHEQGMARIVEADMNSSSGQTQVNGLAQAAAWVANGANTPSLPAAANLPGRLGDQKTLERMSSFLSERGERTVNLREVLLNNKSSLLHVRKISEASAVPSEMNRFASPSVSVLSESSFMSVYGNNEKTPDMMPSPPELEDPVVPDTTQKPSHVSVDSRRNGNAARGMPRLVSKGGVSLTTRMHSLDNFLDVTSPLQQLEKLERKLSAGSGSRPPTANQGRLAHHPPLGRARSQVKTKEEKREALRRVVTSSPNANDFANARMLPPTPDTTSSSMLRRYQNSDDTLSRELRITPHGSFVNDAHTSPGVALPPKLSSKQARGNFSHLAPVPVVVAPRAPLNPTLGADDFANFNQHSPMPPQRPRSADETTISRRRANSWGSDSDSEGGGADAHSEASDLDYWMRESTKPDNQTTGTGGRTPDLFSFPAESGRWETDAIFGAMRGIGFMGSPAPNLRRDPMDEASSAWVEPKNGIYYVLDPEARDGGIDAPARRSSRGARTGSMSGGSIRPEGAKLRKSLPQRNSSTRVTGRARSNSIDSANVRPQVDAPLDYQTDGASAAKRSQYPPIAGQPTRQKKSNALNRLFRRSIGGNQDIQDRPATAIAPAIATPAEEYSPVGQAQPVHPRARRGISSGRSSVPPPATMPWRPPPAMFDDDLTSATPPPIMRNRASPAKPGTSRDEDGPLTPRLAEMSQQEPVEVQSANNTPQTGRRKWLGLGRRSSLMNRNA</sequence>
<feature type="region of interest" description="Disordered" evidence="4">
    <location>
        <begin position="413"/>
        <end position="482"/>
    </location>
</feature>
<feature type="compositionally biased region" description="Low complexity" evidence="4">
    <location>
        <begin position="10"/>
        <end position="28"/>
    </location>
</feature>
<feature type="region of interest" description="Disordered" evidence="4">
    <location>
        <begin position="689"/>
        <end position="934"/>
    </location>
</feature>
<comment type="subcellular location">
    <subcellularLocation>
        <location evidence="1">Cytoplasm</location>
    </subcellularLocation>
</comment>
<feature type="coiled-coil region" evidence="3">
    <location>
        <begin position="114"/>
        <end position="211"/>
    </location>
</feature>
<dbReference type="Proteomes" id="UP001465668">
    <property type="component" value="Unassembled WGS sequence"/>
</dbReference>
<feature type="region of interest" description="Disordered" evidence="4">
    <location>
        <begin position="334"/>
        <end position="383"/>
    </location>
</feature>
<feature type="compositionally biased region" description="Polar residues" evidence="4">
    <location>
        <begin position="68"/>
        <end position="77"/>
    </location>
</feature>
<keyword evidence="3" id="KW-0175">Coiled coil</keyword>
<feature type="compositionally biased region" description="Polar residues" evidence="4">
    <location>
        <begin position="416"/>
        <end position="426"/>
    </location>
</feature>
<evidence type="ECO:0000256" key="3">
    <source>
        <dbReference type="SAM" id="Coils"/>
    </source>
</evidence>
<feature type="compositionally biased region" description="Low complexity" evidence="4">
    <location>
        <begin position="703"/>
        <end position="713"/>
    </location>
</feature>
<protein>
    <recommendedName>
        <fullName evidence="5">Centrosomin N-terminal motif 1 domain-containing protein</fullName>
    </recommendedName>
</protein>
<dbReference type="EMBL" id="JARVKM010000031">
    <property type="protein sequence ID" value="KAK9775945.1"/>
    <property type="molecule type" value="Genomic_DNA"/>
</dbReference>
<feature type="domain" description="Centrosomin N-terminal motif 1" evidence="5">
    <location>
        <begin position="114"/>
        <end position="189"/>
    </location>
</feature>
<evidence type="ECO:0000256" key="2">
    <source>
        <dbReference type="ARBA" id="ARBA00022490"/>
    </source>
</evidence>
<feature type="compositionally biased region" description="Basic and acidic residues" evidence="4">
    <location>
        <begin position="56"/>
        <end position="66"/>
    </location>
</feature>
<evidence type="ECO:0000259" key="5">
    <source>
        <dbReference type="Pfam" id="PF07989"/>
    </source>
</evidence>
<reference evidence="6 7" key="1">
    <citation type="submission" date="2024-02" db="EMBL/GenBank/DDBJ databases">
        <title>First draft genome assembly of two strains of Seiridium cardinale.</title>
        <authorList>
            <person name="Emiliani G."/>
            <person name="Scali E."/>
        </authorList>
    </citation>
    <scope>NUCLEOTIDE SEQUENCE [LARGE SCALE GENOMIC DNA]</scope>
    <source>
        <strain evidence="6 7">BM-138-000479</strain>
    </source>
</reference>
<feature type="compositionally biased region" description="Low complexity" evidence="4">
    <location>
        <begin position="805"/>
        <end position="817"/>
    </location>
</feature>
<evidence type="ECO:0000256" key="1">
    <source>
        <dbReference type="ARBA" id="ARBA00004496"/>
    </source>
</evidence>
<feature type="compositionally biased region" description="Pro residues" evidence="4">
    <location>
        <begin position="844"/>
        <end position="857"/>
    </location>
</feature>
<proteinExistence type="predicted"/>
<feature type="compositionally biased region" description="Polar residues" evidence="4">
    <location>
        <begin position="726"/>
        <end position="745"/>
    </location>
</feature>
<name>A0ABR2XQQ7_9PEZI</name>
<keyword evidence="2" id="KW-0963">Cytoplasm</keyword>
<dbReference type="InterPro" id="IPR012943">
    <property type="entry name" value="Cnn_1N"/>
</dbReference>
<dbReference type="Pfam" id="PF07989">
    <property type="entry name" value="Cnn_1N"/>
    <property type="match status" value="1"/>
</dbReference>
<comment type="caution">
    <text evidence="6">The sequence shown here is derived from an EMBL/GenBank/DDBJ whole genome shotgun (WGS) entry which is preliminary data.</text>
</comment>
<organism evidence="6 7">
    <name type="scientific">Seiridium cardinale</name>
    <dbReference type="NCBI Taxonomy" id="138064"/>
    <lineage>
        <taxon>Eukaryota</taxon>
        <taxon>Fungi</taxon>
        <taxon>Dikarya</taxon>
        <taxon>Ascomycota</taxon>
        <taxon>Pezizomycotina</taxon>
        <taxon>Sordariomycetes</taxon>
        <taxon>Xylariomycetidae</taxon>
        <taxon>Amphisphaeriales</taxon>
        <taxon>Sporocadaceae</taxon>
        <taxon>Seiridium</taxon>
    </lineage>
</organism>